<dbReference type="AlphaFoldDB" id="R9HTG5"/>
<evidence type="ECO:0000313" key="6">
    <source>
        <dbReference type="Proteomes" id="UP000014212"/>
    </source>
</evidence>
<dbReference type="CDD" id="cd04186">
    <property type="entry name" value="GT_2_like_c"/>
    <property type="match status" value="1"/>
</dbReference>
<dbReference type="GO" id="GO:0016757">
    <property type="term" value="F:glycosyltransferase activity"/>
    <property type="evidence" value="ECO:0007669"/>
    <property type="project" value="UniProtKB-KW"/>
</dbReference>
<name>R9HTG5_BACUN</name>
<dbReference type="PANTHER" id="PTHR43179">
    <property type="entry name" value="RHAMNOSYLTRANSFERASE WBBL"/>
    <property type="match status" value="1"/>
</dbReference>
<proteinExistence type="inferred from homology"/>
<keyword evidence="2" id="KW-0328">Glycosyltransferase</keyword>
<gene>
    <name evidence="5" type="ORF">C801_03099</name>
</gene>
<evidence type="ECO:0000259" key="4">
    <source>
        <dbReference type="Pfam" id="PF00535"/>
    </source>
</evidence>
<accession>R9HTG5</accession>
<dbReference type="PATRIC" id="fig|1235787.3.peg.3150"/>
<dbReference type="InterPro" id="IPR029044">
    <property type="entry name" value="Nucleotide-diphossugar_trans"/>
</dbReference>
<evidence type="ECO:0000256" key="1">
    <source>
        <dbReference type="ARBA" id="ARBA00006739"/>
    </source>
</evidence>
<feature type="domain" description="Glycosyltransferase 2-like" evidence="4">
    <location>
        <begin position="20"/>
        <end position="192"/>
    </location>
</feature>
<dbReference type="InterPro" id="IPR001173">
    <property type="entry name" value="Glyco_trans_2-like"/>
</dbReference>
<comment type="similarity">
    <text evidence="1">Belongs to the glycosyltransferase 2 family.</text>
</comment>
<evidence type="ECO:0000256" key="2">
    <source>
        <dbReference type="ARBA" id="ARBA00022676"/>
    </source>
</evidence>
<evidence type="ECO:0000256" key="3">
    <source>
        <dbReference type="ARBA" id="ARBA00022679"/>
    </source>
</evidence>
<keyword evidence="3" id="KW-0808">Transferase</keyword>
<dbReference type="Proteomes" id="UP000014212">
    <property type="component" value="Unassembled WGS sequence"/>
</dbReference>
<reference evidence="5 6" key="1">
    <citation type="submission" date="2013-04" db="EMBL/GenBank/DDBJ databases">
        <title>The Genome Sequence of Bacteroides uniformis dnLKV2.</title>
        <authorList>
            <consortium name="The Broad Institute Genomics Platform"/>
            <consortium name="The Broad Institute Genome Sequencing Center for Infectious Disease"/>
            <person name="Earl A."/>
            <person name="Xavier R."/>
            <person name="Kuhn K."/>
            <person name="Stappenbeck T."/>
            <person name="Walker B."/>
            <person name="Young S."/>
            <person name="Zeng Q."/>
            <person name="Gargeya S."/>
            <person name="Fitzgerald M."/>
            <person name="Haas B."/>
            <person name="Abouelleil A."/>
            <person name="Allen A.W."/>
            <person name="Alvarado L."/>
            <person name="Arachchi H.M."/>
            <person name="Berlin A.M."/>
            <person name="Chapman S.B."/>
            <person name="Gainer-Dewar J."/>
            <person name="Goldberg J."/>
            <person name="Griggs A."/>
            <person name="Gujja S."/>
            <person name="Hansen M."/>
            <person name="Howarth C."/>
            <person name="Imamovic A."/>
            <person name="Ireland A."/>
            <person name="Larimer J."/>
            <person name="McCowan C."/>
            <person name="Murphy C."/>
            <person name="Pearson M."/>
            <person name="Poon T.W."/>
            <person name="Priest M."/>
            <person name="Roberts A."/>
            <person name="Saif S."/>
            <person name="Shea T."/>
            <person name="Sisk P."/>
            <person name="Sykes S."/>
            <person name="Wortman J."/>
            <person name="Nusbaum C."/>
            <person name="Birren B."/>
        </authorList>
    </citation>
    <scope>NUCLEOTIDE SEQUENCE [LARGE SCALE GENOMIC DNA]</scope>
    <source>
        <strain evidence="6">dnLKV2</strain>
    </source>
</reference>
<dbReference type="HOGENOM" id="CLU_023845_4_1_10"/>
<dbReference type="Pfam" id="PF00535">
    <property type="entry name" value="Glycos_transf_2"/>
    <property type="match status" value="1"/>
</dbReference>
<dbReference type="EMBL" id="ASSO01000009">
    <property type="protein sequence ID" value="EOS07322.1"/>
    <property type="molecule type" value="Genomic_DNA"/>
</dbReference>
<dbReference type="PANTHER" id="PTHR43179:SF12">
    <property type="entry name" value="GALACTOFURANOSYLTRANSFERASE GLFT2"/>
    <property type="match status" value="1"/>
</dbReference>
<organism evidence="5 6">
    <name type="scientific">Bacteroides uniformis dnLKV2</name>
    <dbReference type="NCBI Taxonomy" id="1235787"/>
    <lineage>
        <taxon>Bacteria</taxon>
        <taxon>Pseudomonadati</taxon>
        <taxon>Bacteroidota</taxon>
        <taxon>Bacteroidia</taxon>
        <taxon>Bacteroidales</taxon>
        <taxon>Bacteroidaceae</taxon>
        <taxon>Bacteroides</taxon>
    </lineage>
</organism>
<comment type="caution">
    <text evidence="5">The sequence shown here is derived from an EMBL/GenBank/DDBJ whole genome shotgun (WGS) entry which is preliminary data.</text>
</comment>
<dbReference type="SUPFAM" id="SSF53448">
    <property type="entry name" value="Nucleotide-diphospho-sugar transferases"/>
    <property type="match status" value="1"/>
</dbReference>
<dbReference type="Gene3D" id="3.90.550.10">
    <property type="entry name" value="Spore Coat Polysaccharide Biosynthesis Protein SpsA, Chain A"/>
    <property type="match status" value="1"/>
</dbReference>
<protein>
    <recommendedName>
        <fullName evidence="4">Glycosyltransferase 2-like domain-containing protein</fullName>
    </recommendedName>
</protein>
<evidence type="ECO:0000313" key="5">
    <source>
        <dbReference type="EMBL" id="EOS07322.1"/>
    </source>
</evidence>
<sequence>MICEVYCIVGFTFRQKIMVSIITINYNGWKDTCELIASLNQFEEYPYEIIVVDNASKGDDVKLIKATCPDAIVVSSDKNLGFAGGNNLGYQYAKGDYIFFLNNDMVIKTPILENMVNRLKNKSFAGVSPCIVFLYKPDIIQYYGYCEMTPITLKHTTESFDPSRRGDFMFPHETEVLHGGAMMVRREVIEEVGTMTEVYFLFYEEFDWSRRMREVGYKLFYEPTSVVYHKESMSIPKETPFREYYLTRSRLIYAWRNCQGIDKYLACGYQLFLVVPKRAFLYLIKKRLDLAKAGCTGILSGLFLCLKKK</sequence>